<sequence length="112" mass="11399">MTAQKTTPNTEATAAATATAAAADGVAAFAKIAGGNADRIVALNEAVVEAAKRTGTITLDAYESGLADLLAIEERIGAATRLDWVGTLTKAHTSYVKDFSSAATALAREAMK</sequence>
<keyword evidence="2" id="KW-1185">Reference proteome</keyword>
<accession>A0A1H7VPZ8</accession>
<dbReference type="AlphaFoldDB" id="A0A1H7VPZ8"/>
<dbReference type="RefSeq" id="WP_072753469.1">
    <property type="nucleotide sequence ID" value="NZ_FOAW01000022.1"/>
</dbReference>
<reference evidence="2" key="1">
    <citation type="submission" date="2016-10" db="EMBL/GenBank/DDBJ databases">
        <authorList>
            <person name="Varghese N."/>
            <person name="Submissions S."/>
        </authorList>
    </citation>
    <scope>NUCLEOTIDE SEQUENCE [LARGE SCALE GENOMIC DNA]</scope>
    <source>
        <strain evidence="2">DSM 44675</strain>
    </source>
</reference>
<gene>
    <name evidence="1" type="ORF">SAMN05444583_12298</name>
</gene>
<organism evidence="1 2">
    <name type="scientific">Rhodococcus maanshanensis</name>
    <dbReference type="NCBI Taxonomy" id="183556"/>
    <lineage>
        <taxon>Bacteria</taxon>
        <taxon>Bacillati</taxon>
        <taxon>Actinomycetota</taxon>
        <taxon>Actinomycetes</taxon>
        <taxon>Mycobacteriales</taxon>
        <taxon>Nocardiaceae</taxon>
        <taxon>Rhodococcus</taxon>
    </lineage>
</organism>
<name>A0A1H7VPZ8_9NOCA</name>
<dbReference type="Proteomes" id="UP000198677">
    <property type="component" value="Unassembled WGS sequence"/>
</dbReference>
<evidence type="ECO:0000313" key="1">
    <source>
        <dbReference type="EMBL" id="SEM10858.1"/>
    </source>
</evidence>
<dbReference type="EMBL" id="FOAW01000022">
    <property type="protein sequence ID" value="SEM10858.1"/>
    <property type="molecule type" value="Genomic_DNA"/>
</dbReference>
<protein>
    <submittedName>
        <fullName evidence="1">Uncharacterized protein</fullName>
    </submittedName>
</protein>
<proteinExistence type="predicted"/>
<evidence type="ECO:0000313" key="2">
    <source>
        <dbReference type="Proteomes" id="UP000198677"/>
    </source>
</evidence>